<accession>A0A5P1R683</accession>
<name>A0A5P1R683_9GAMM</name>
<dbReference type="RefSeq" id="WP_138985946.1">
    <property type="nucleotide sequence ID" value="NZ_CP043869.1"/>
</dbReference>
<keyword evidence="2 4" id="KW-1133">Transmembrane helix</keyword>
<reference evidence="6 7" key="1">
    <citation type="journal article" date="2019" name="Biochem. Eng. J.">
        <title>Metabolic engineering of the marine bacteria Neptunomonas concharum for the production of acetoin and meso-2,3-butanediol from acetate.</title>
        <authorList>
            <person name="Li W."/>
            <person name="Pu N."/>
            <person name="Liu C.-X."/>
            <person name="Yuan Q.-P."/>
            <person name="Li Z.-J."/>
        </authorList>
    </citation>
    <scope>NUCLEOTIDE SEQUENCE [LARGE SCALE GENOMIC DNA]</scope>
    <source>
        <strain evidence="6 7">JCM17730</strain>
    </source>
</reference>
<dbReference type="OrthoDB" id="146345at2"/>
<dbReference type="PANTHER" id="PTHR11360">
    <property type="entry name" value="MONOCARBOXYLATE TRANSPORTER"/>
    <property type="match status" value="1"/>
</dbReference>
<dbReference type="Proteomes" id="UP000324760">
    <property type="component" value="Chromosome"/>
</dbReference>
<dbReference type="EMBL" id="CP043869">
    <property type="protein sequence ID" value="QEQ95244.1"/>
    <property type="molecule type" value="Genomic_DNA"/>
</dbReference>
<feature type="domain" description="Major facilitator superfamily (MFS) profile" evidence="5">
    <location>
        <begin position="11"/>
        <end position="398"/>
    </location>
</feature>
<evidence type="ECO:0000259" key="5">
    <source>
        <dbReference type="PROSITE" id="PS50850"/>
    </source>
</evidence>
<keyword evidence="1 4" id="KW-0812">Transmembrane</keyword>
<dbReference type="Pfam" id="PF07690">
    <property type="entry name" value="MFS_1"/>
    <property type="match status" value="1"/>
</dbReference>
<feature type="transmembrane region" description="Helical" evidence="4">
    <location>
        <begin position="340"/>
        <end position="362"/>
    </location>
</feature>
<dbReference type="SUPFAM" id="SSF103473">
    <property type="entry name" value="MFS general substrate transporter"/>
    <property type="match status" value="1"/>
</dbReference>
<dbReference type="PANTHER" id="PTHR11360:SF284">
    <property type="entry name" value="EG:103B4.3 PROTEIN-RELATED"/>
    <property type="match status" value="1"/>
</dbReference>
<dbReference type="InterPro" id="IPR050327">
    <property type="entry name" value="Proton-linked_MCT"/>
</dbReference>
<keyword evidence="3 4" id="KW-0472">Membrane</keyword>
<feature type="transmembrane region" description="Helical" evidence="4">
    <location>
        <begin position="78"/>
        <end position="96"/>
    </location>
</feature>
<feature type="transmembrane region" description="Helical" evidence="4">
    <location>
        <begin position="374"/>
        <end position="393"/>
    </location>
</feature>
<dbReference type="KEGG" id="ncu:F0U83_00165"/>
<feature type="transmembrane region" description="Helical" evidence="4">
    <location>
        <begin position="258"/>
        <end position="276"/>
    </location>
</feature>
<feature type="transmembrane region" description="Helical" evidence="4">
    <location>
        <begin position="169"/>
        <end position="187"/>
    </location>
</feature>
<gene>
    <name evidence="6" type="ORF">F0U83_00165</name>
</gene>
<feature type="transmembrane region" description="Helical" evidence="4">
    <location>
        <begin position="224"/>
        <end position="246"/>
    </location>
</feature>
<feature type="transmembrane region" description="Helical" evidence="4">
    <location>
        <begin position="40"/>
        <end position="66"/>
    </location>
</feature>
<dbReference type="CDD" id="cd17355">
    <property type="entry name" value="MFS_YcxA_like"/>
    <property type="match status" value="1"/>
</dbReference>
<feature type="transmembrane region" description="Helical" evidence="4">
    <location>
        <begin position="102"/>
        <end position="125"/>
    </location>
</feature>
<evidence type="ECO:0000256" key="4">
    <source>
        <dbReference type="SAM" id="Phobius"/>
    </source>
</evidence>
<dbReference type="InterPro" id="IPR036259">
    <property type="entry name" value="MFS_trans_sf"/>
</dbReference>
<dbReference type="PROSITE" id="PS50850">
    <property type="entry name" value="MFS"/>
    <property type="match status" value="1"/>
</dbReference>
<evidence type="ECO:0000313" key="7">
    <source>
        <dbReference type="Proteomes" id="UP000324760"/>
    </source>
</evidence>
<evidence type="ECO:0000256" key="1">
    <source>
        <dbReference type="ARBA" id="ARBA00022692"/>
    </source>
</evidence>
<protein>
    <submittedName>
        <fullName evidence="6">MFS transporter</fullName>
    </submittedName>
</protein>
<feature type="transmembrane region" description="Helical" evidence="4">
    <location>
        <begin position="137"/>
        <end position="157"/>
    </location>
</feature>
<dbReference type="InterPro" id="IPR011701">
    <property type="entry name" value="MFS"/>
</dbReference>
<proteinExistence type="predicted"/>
<feature type="transmembrane region" description="Helical" evidence="4">
    <location>
        <begin position="12"/>
        <end position="34"/>
    </location>
</feature>
<evidence type="ECO:0000256" key="2">
    <source>
        <dbReference type="ARBA" id="ARBA00022989"/>
    </source>
</evidence>
<dbReference type="InterPro" id="IPR020846">
    <property type="entry name" value="MFS_dom"/>
</dbReference>
<keyword evidence="7" id="KW-1185">Reference proteome</keyword>
<dbReference type="Gene3D" id="1.20.1250.20">
    <property type="entry name" value="MFS general substrate transporter like domains"/>
    <property type="match status" value="1"/>
</dbReference>
<sequence>MLSLSKIHPWWIVFAAASILAYSMGVRLALGLLVPDISQGLGVSVAEISLGFAIQNLLWGAVSPVAGMMAELYGTAKVLLAGALLYAAGLVAAAVAQSGWLFFVGNALLIGVGVGATTFPIVLAAVGKRFPAHQRTLALGIASAGGSLGQFLYALLLGSYAPGNGWADTFMLFAATTVLILAMIFLLKDDKAVTASVNEPRQSIFDWQAIGEAFRLREYQLLNIGFFVCGFHIAFISVHMSGFVAFCGLMPAVASDSLALIGLMNIFGVILIGWAGDRWHKPWLLVLIYWLRACLIMMLLVLPKTESLLYIFSGLMGMLWLSTVPLTSGAVAQLFGTKNLASLFGIVMFSHQIGAFFGSWWAGLTFEWYGSYDVALMVSAALGLLAAAVHLPMTPQRMNAVSVSG</sequence>
<dbReference type="GO" id="GO:0022857">
    <property type="term" value="F:transmembrane transporter activity"/>
    <property type="evidence" value="ECO:0007669"/>
    <property type="project" value="InterPro"/>
</dbReference>
<evidence type="ECO:0000256" key="3">
    <source>
        <dbReference type="ARBA" id="ARBA00023136"/>
    </source>
</evidence>
<dbReference type="AlphaFoldDB" id="A0A5P1R683"/>
<evidence type="ECO:0000313" key="6">
    <source>
        <dbReference type="EMBL" id="QEQ95244.1"/>
    </source>
</evidence>
<organism evidence="6 7">
    <name type="scientific">Neptunomonas concharum</name>
    <dbReference type="NCBI Taxonomy" id="1031538"/>
    <lineage>
        <taxon>Bacteria</taxon>
        <taxon>Pseudomonadati</taxon>
        <taxon>Pseudomonadota</taxon>
        <taxon>Gammaproteobacteria</taxon>
        <taxon>Oceanospirillales</taxon>
        <taxon>Oceanospirillaceae</taxon>
        <taxon>Neptunomonas</taxon>
    </lineage>
</organism>
<feature type="transmembrane region" description="Helical" evidence="4">
    <location>
        <begin position="308"/>
        <end position="328"/>
    </location>
</feature>
<feature type="transmembrane region" description="Helical" evidence="4">
    <location>
        <begin position="283"/>
        <end position="302"/>
    </location>
</feature>